<dbReference type="Proteomes" id="UP000018745">
    <property type="component" value="Chromosome"/>
</dbReference>
<protein>
    <submittedName>
        <fullName evidence="1">Uncharacterized protein</fullName>
    </submittedName>
</protein>
<dbReference type="EMBL" id="CP006935">
    <property type="protein sequence ID" value="AHC40222.1"/>
    <property type="molecule type" value="Genomic_DNA"/>
</dbReference>
<keyword evidence="2" id="KW-1185">Reference proteome</keyword>
<organism evidence="1 2">
    <name type="scientific">Mycoplasma ovis str. Michigan</name>
    <dbReference type="NCBI Taxonomy" id="1415773"/>
    <lineage>
        <taxon>Bacteria</taxon>
        <taxon>Bacillati</taxon>
        <taxon>Mycoplasmatota</taxon>
        <taxon>Mollicutes</taxon>
        <taxon>Mycoplasmataceae</taxon>
        <taxon>Mycoplasma</taxon>
    </lineage>
</organism>
<reference evidence="1 2" key="1">
    <citation type="journal article" date="2014" name="Genome Announc.">
        <title>Complete Genome Sequence of Mycoplasma ovis Strain Michigan, a Hemoplasma of Sheep with Two Distinct 16S rRNA Genes.</title>
        <authorList>
            <person name="Deshuillers P.L."/>
            <person name="Santos A.P."/>
            <person name="do Nascimento N.C."/>
            <person name="Hampel J.A."/>
            <person name="Bergin I.L."/>
            <person name="Dyson M.C."/>
            <person name="Messick J.B."/>
        </authorList>
    </citation>
    <scope>NUCLEOTIDE SEQUENCE [LARGE SCALE GENOMIC DNA]</scope>
    <source>
        <strain evidence="1 2">Michigan</strain>
    </source>
</reference>
<name>A0ABM5P196_9MOLU</name>
<accession>A0ABM5P196</accession>
<gene>
    <name evidence="1" type="ORF">OVS_01670</name>
</gene>
<dbReference type="RefSeq" id="WP_024071120.1">
    <property type="nucleotide sequence ID" value="NC_023062.1"/>
</dbReference>
<proteinExistence type="predicted"/>
<evidence type="ECO:0000313" key="1">
    <source>
        <dbReference type="EMBL" id="AHC40222.1"/>
    </source>
</evidence>
<sequence length="48" mass="5546">MWKINPKKRAKEPNKNTKQMKLADLSIVFLPSSGEKVKLACLIRTLNY</sequence>
<evidence type="ECO:0000313" key="2">
    <source>
        <dbReference type="Proteomes" id="UP000018745"/>
    </source>
</evidence>